<dbReference type="Pfam" id="PF13466">
    <property type="entry name" value="STAS_2"/>
    <property type="match status" value="1"/>
</dbReference>
<dbReference type="Proteomes" id="UP000676246">
    <property type="component" value="Unassembled WGS sequence"/>
</dbReference>
<dbReference type="InterPro" id="IPR002645">
    <property type="entry name" value="STAS_dom"/>
</dbReference>
<gene>
    <name evidence="2" type="ORF">KAK03_12105</name>
</gene>
<dbReference type="InterPro" id="IPR058548">
    <property type="entry name" value="MlaB-like_STAS"/>
</dbReference>
<sequence>MLALPAQLTLREARQTLAALSGALASAQGEAVVDASPLTQIDSSALAVLLELKRQAASRGLRFEVRGAPPRLQDLARLYGVQGLLALT</sequence>
<keyword evidence="3" id="KW-1185">Reference proteome</keyword>
<dbReference type="RefSeq" id="WP_210854202.1">
    <property type="nucleotide sequence ID" value="NZ_JAGQDD010000007.1"/>
</dbReference>
<dbReference type="Gene3D" id="3.30.750.24">
    <property type="entry name" value="STAS domain"/>
    <property type="match status" value="1"/>
</dbReference>
<name>A0A941BBT7_9BURK</name>
<organism evidence="2 3">
    <name type="scientific">Ideonella alba</name>
    <dbReference type="NCBI Taxonomy" id="2824118"/>
    <lineage>
        <taxon>Bacteria</taxon>
        <taxon>Pseudomonadati</taxon>
        <taxon>Pseudomonadota</taxon>
        <taxon>Betaproteobacteria</taxon>
        <taxon>Burkholderiales</taxon>
        <taxon>Sphaerotilaceae</taxon>
        <taxon>Ideonella</taxon>
    </lineage>
</organism>
<dbReference type="PROSITE" id="PS50801">
    <property type="entry name" value="STAS"/>
    <property type="match status" value="1"/>
</dbReference>
<accession>A0A941BBT7</accession>
<reference evidence="2 3" key="1">
    <citation type="submission" date="2021-04" db="EMBL/GenBank/DDBJ databases">
        <title>The genome sequence of Ideonella sp. 3Y2.</title>
        <authorList>
            <person name="Liu Y."/>
        </authorList>
    </citation>
    <scope>NUCLEOTIDE SEQUENCE [LARGE SCALE GENOMIC DNA]</scope>
    <source>
        <strain evidence="2 3">3Y2</strain>
    </source>
</reference>
<dbReference type="CDD" id="cd07043">
    <property type="entry name" value="STAS_anti-anti-sigma_factors"/>
    <property type="match status" value="1"/>
</dbReference>
<dbReference type="EMBL" id="JAGQDD010000007">
    <property type="protein sequence ID" value="MBQ0931230.1"/>
    <property type="molecule type" value="Genomic_DNA"/>
</dbReference>
<comment type="caution">
    <text evidence="2">The sequence shown here is derived from an EMBL/GenBank/DDBJ whole genome shotgun (WGS) entry which is preliminary data.</text>
</comment>
<evidence type="ECO:0000259" key="1">
    <source>
        <dbReference type="PROSITE" id="PS50801"/>
    </source>
</evidence>
<dbReference type="InterPro" id="IPR036513">
    <property type="entry name" value="STAS_dom_sf"/>
</dbReference>
<dbReference type="SUPFAM" id="SSF52091">
    <property type="entry name" value="SpoIIaa-like"/>
    <property type="match status" value="1"/>
</dbReference>
<dbReference type="AlphaFoldDB" id="A0A941BBT7"/>
<proteinExistence type="predicted"/>
<evidence type="ECO:0000313" key="2">
    <source>
        <dbReference type="EMBL" id="MBQ0931230.1"/>
    </source>
</evidence>
<feature type="domain" description="STAS" evidence="1">
    <location>
        <begin position="1"/>
        <end position="88"/>
    </location>
</feature>
<protein>
    <submittedName>
        <fullName evidence="2">STAS domain-containing protein</fullName>
    </submittedName>
</protein>
<evidence type="ECO:0000313" key="3">
    <source>
        <dbReference type="Proteomes" id="UP000676246"/>
    </source>
</evidence>